<keyword evidence="2" id="KW-1133">Transmembrane helix</keyword>
<organism evidence="3 4">
    <name type="scientific">Streptomyces ferrugineus</name>
    <dbReference type="NCBI Taxonomy" id="1413221"/>
    <lineage>
        <taxon>Bacteria</taxon>
        <taxon>Bacillati</taxon>
        <taxon>Actinomycetota</taxon>
        <taxon>Actinomycetes</taxon>
        <taxon>Kitasatosporales</taxon>
        <taxon>Streptomycetaceae</taxon>
        <taxon>Streptomyces</taxon>
    </lineage>
</organism>
<reference evidence="3 4" key="1">
    <citation type="submission" date="2020-10" db="EMBL/GenBank/DDBJ databases">
        <title>Streptomyces ferrugineus complate genome analysis.</title>
        <authorList>
            <person name="Anwar N."/>
        </authorList>
    </citation>
    <scope>NUCLEOTIDE SEQUENCE [LARGE SCALE GENOMIC DNA]</scope>
    <source>
        <strain evidence="3 4">CCTCC AA2014009</strain>
    </source>
</reference>
<dbReference type="KEGG" id="sfeu:IM697_18470"/>
<dbReference type="Proteomes" id="UP000594205">
    <property type="component" value="Chromosome"/>
</dbReference>
<evidence type="ECO:0000256" key="1">
    <source>
        <dbReference type="SAM" id="MobiDB-lite"/>
    </source>
</evidence>
<keyword evidence="2" id="KW-0472">Membrane</keyword>
<evidence type="ECO:0000313" key="4">
    <source>
        <dbReference type="Proteomes" id="UP000594205"/>
    </source>
</evidence>
<dbReference type="AlphaFoldDB" id="A0A7M2SV32"/>
<gene>
    <name evidence="3" type="ORF">IM697_18470</name>
</gene>
<dbReference type="EMBL" id="CP063373">
    <property type="protein sequence ID" value="QOV40207.1"/>
    <property type="molecule type" value="Genomic_DNA"/>
</dbReference>
<evidence type="ECO:0000313" key="3">
    <source>
        <dbReference type="EMBL" id="QOV40207.1"/>
    </source>
</evidence>
<dbReference type="RefSeq" id="WP_194048794.1">
    <property type="nucleotide sequence ID" value="NZ_CP063373.1"/>
</dbReference>
<evidence type="ECO:0008006" key="5">
    <source>
        <dbReference type="Google" id="ProtNLM"/>
    </source>
</evidence>
<keyword evidence="4" id="KW-1185">Reference proteome</keyword>
<feature type="region of interest" description="Disordered" evidence="1">
    <location>
        <begin position="42"/>
        <end position="67"/>
    </location>
</feature>
<protein>
    <recommendedName>
        <fullName evidence="5">Transmembrane protein</fullName>
    </recommendedName>
</protein>
<proteinExistence type="predicted"/>
<accession>A0A7M2SV32</accession>
<sequence length="112" mass="12204">MTIRGVLVFACLTLGLWGLYQALEGVQNQGLVDEVTCMGHNMGPDQEEHGQPMVPGDRCSPGHGSGIRTYAQQRDFQRQQHRRVVAGLWSVGAGVAGLALLGRLKSHQPRSR</sequence>
<name>A0A7M2SV32_9ACTN</name>
<feature type="transmembrane region" description="Helical" evidence="2">
    <location>
        <begin position="84"/>
        <end position="102"/>
    </location>
</feature>
<evidence type="ECO:0000256" key="2">
    <source>
        <dbReference type="SAM" id="Phobius"/>
    </source>
</evidence>
<keyword evidence="2" id="KW-0812">Transmembrane</keyword>